<gene>
    <name evidence="3" type="ORF">Mth01_34950</name>
</gene>
<evidence type="ECO:0000313" key="4">
    <source>
        <dbReference type="Proteomes" id="UP000610966"/>
    </source>
</evidence>
<feature type="region of interest" description="Disordered" evidence="1">
    <location>
        <begin position="101"/>
        <end position="133"/>
    </location>
</feature>
<dbReference type="EMBL" id="BOOG01000032">
    <property type="protein sequence ID" value="GIH71242.1"/>
    <property type="molecule type" value="Genomic_DNA"/>
</dbReference>
<dbReference type="AlphaFoldDB" id="A0A8J3R8U6"/>
<keyword evidence="2" id="KW-0732">Signal</keyword>
<dbReference type="Proteomes" id="UP000610966">
    <property type="component" value="Unassembled WGS sequence"/>
</dbReference>
<protein>
    <submittedName>
        <fullName evidence="3">Uncharacterized protein</fullName>
    </submittedName>
</protein>
<evidence type="ECO:0000256" key="1">
    <source>
        <dbReference type="SAM" id="MobiDB-lite"/>
    </source>
</evidence>
<reference evidence="3" key="1">
    <citation type="submission" date="2021-01" db="EMBL/GenBank/DDBJ databases">
        <title>Whole genome shotgun sequence of Sphaerimonospora thailandensis NBRC 107569.</title>
        <authorList>
            <person name="Komaki H."/>
            <person name="Tamura T."/>
        </authorList>
    </citation>
    <scope>NUCLEOTIDE SEQUENCE</scope>
    <source>
        <strain evidence="3">NBRC 107569</strain>
    </source>
</reference>
<feature type="chain" id="PRO_5035289999" evidence="2">
    <location>
        <begin position="29"/>
        <end position="290"/>
    </location>
</feature>
<evidence type="ECO:0000256" key="2">
    <source>
        <dbReference type="SAM" id="SignalP"/>
    </source>
</evidence>
<keyword evidence="4" id="KW-1185">Reference proteome</keyword>
<proteinExistence type="predicted"/>
<sequence>MDESSGGMRGVWLATALAALAACGTASAATAPPTRYQADGFVLADARHGPQLCAGVAFSMPPQCAGPDIVGWDWNTVDHDAQGGVRWGDYHVVGTWDGERLTLTEPPRPAKRPDAPPDRSDFIPSPCPEPIGGWRPVDPAKATDQAIDAAIDLAKKIPGYAGGWLDQSYLDEIEGYDPRDPIEGYANDPERLVLNLRFTGDPAVHEPAIREVWGGALCLSHAEQTRARLHAIQKRIEKEIKGLYSIGTDELKDHVDVGAWVVTEELRREVEERYGKGLVVLHSFLEPVDD</sequence>
<organism evidence="3 4">
    <name type="scientific">Sphaerimonospora thailandensis</name>
    <dbReference type="NCBI Taxonomy" id="795644"/>
    <lineage>
        <taxon>Bacteria</taxon>
        <taxon>Bacillati</taxon>
        <taxon>Actinomycetota</taxon>
        <taxon>Actinomycetes</taxon>
        <taxon>Streptosporangiales</taxon>
        <taxon>Streptosporangiaceae</taxon>
        <taxon>Sphaerimonospora</taxon>
    </lineage>
</organism>
<feature type="signal peptide" evidence="2">
    <location>
        <begin position="1"/>
        <end position="28"/>
    </location>
</feature>
<accession>A0A8J3R8U6</accession>
<name>A0A8J3R8U6_9ACTN</name>
<comment type="caution">
    <text evidence="3">The sequence shown here is derived from an EMBL/GenBank/DDBJ whole genome shotgun (WGS) entry which is preliminary data.</text>
</comment>
<evidence type="ECO:0000313" key="3">
    <source>
        <dbReference type="EMBL" id="GIH71242.1"/>
    </source>
</evidence>
<feature type="compositionally biased region" description="Basic and acidic residues" evidence="1">
    <location>
        <begin position="111"/>
        <end position="121"/>
    </location>
</feature>